<accession>T1CJ54</accession>
<comment type="caution">
    <text evidence="2">The sequence shown here is derived from an EMBL/GenBank/DDBJ whole genome shotgun (WGS) entry which is preliminary data.</text>
</comment>
<feature type="transmembrane region" description="Helical" evidence="1">
    <location>
        <begin position="134"/>
        <end position="154"/>
    </location>
</feature>
<dbReference type="AlphaFoldDB" id="T1CJ54"/>
<gene>
    <name evidence="2" type="ORF">B2A_01001</name>
</gene>
<organism evidence="2">
    <name type="scientific">mine drainage metagenome</name>
    <dbReference type="NCBI Taxonomy" id="410659"/>
    <lineage>
        <taxon>unclassified sequences</taxon>
        <taxon>metagenomes</taxon>
        <taxon>ecological metagenomes</taxon>
    </lineage>
</organism>
<proteinExistence type="predicted"/>
<reference evidence="2" key="2">
    <citation type="journal article" date="2014" name="ISME J.">
        <title>Microbial stratification in low pH oxic and suboxic macroscopic growths along an acid mine drainage.</title>
        <authorList>
            <person name="Mendez-Garcia C."/>
            <person name="Mesa V."/>
            <person name="Sprenger R.R."/>
            <person name="Richter M."/>
            <person name="Diez M.S."/>
            <person name="Solano J."/>
            <person name="Bargiela R."/>
            <person name="Golyshina O.V."/>
            <person name="Manteca A."/>
            <person name="Ramos J.L."/>
            <person name="Gallego J.R."/>
            <person name="Llorente I."/>
            <person name="Martins Dos Santos V.A."/>
            <person name="Jensen O.N."/>
            <person name="Pelaez A.I."/>
            <person name="Sanchez J."/>
            <person name="Ferrer M."/>
        </authorList>
    </citation>
    <scope>NUCLEOTIDE SEQUENCE</scope>
</reference>
<feature type="transmembrane region" description="Helical" evidence="1">
    <location>
        <begin position="12"/>
        <end position="34"/>
    </location>
</feature>
<feature type="transmembrane region" description="Helical" evidence="1">
    <location>
        <begin position="109"/>
        <end position="128"/>
    </location>
</feature>
<feature type="non-terminal residue" evidence="2">
    <location>
        <position position="1"/>
    </location>
</feature>
<keyword evidence="1" id="KW-0812">Transmembrane</keyword>
<keyword evidence="1" id="KW-0472">Membrane</keyword>
<name>T1CJ54_9ZZZZ</name>
<keyword evidence="1" id="KW-1133">Transmembrane helix</keyword>
<reference evidence="2" key="1">
    <citation type="submission" date="2013-08" db="EMBL/GenBank/DDBJ databases">
        <authorList>
            <person name="Mendez C."/>
            <person name="Richter M."/>
            <person name="Ferrer M."/>
            <person name="Sanchez J."/>
        </authorList>
    </citation>
    <scope>NUCLEOTIDE SEQUENCE</scope>
</reference>
<feature type="transmembrane region" description="Helical" evidence="1">
    <location>
        <begin position="41"/>
        <end position="60"/>
    </location>
</feature>
<evidence type="ECO:0000313" key="2">
    <source>
        <dbReference type="EMBL" id="EQD66779.1"/>
    </source>
</evidence>
<feature type="transmembrane region" description="Helical" evidence="1">
    <location>
        <begin position="66"/>
        <end position="89"/>
    </location>
</feature>
<feature type="non-terminal residue" evidence="2">
    <location>
        <position position="157"/>
    </location>
</feature>
<protein>
    <submittedName>
        <fullName evidence="2">Uncharacterized protein</fullName>
    </submittedName>
</protein>
<evidence type="ECO:0000256" key="1">
    <source>
        <dbReference type="SAM" id="Phobius"/>
    </source>
</evidence>
<dbReference type="EMBL" id="AUZZ01000761">
    <property type="protein sequence ID" value="EQD66779.1"/>
    <property type="molecule type" value="Genomic_DNA"/>
</dbReference>
<sequence>FSGIYTPYSEILAVLSLNAIFMVLMVPSSSALIAKGKAKSVGLLTVASLVMNLVLNLILIPSEIFGFSGLSLGPLGGGVSSLAASFFLYASLRMSLYQTSGLKFSPKTFYPVLPAAVEALFIYVFIMFINPQRIFILLPLVVASVAIFIGVLLLTKQ</sequence>